<feature type="region of interest" description="Disordered" evidence="1">
    <location>
        <begin position="599"/>
        <end position="675"/>
    </location>
</feature>
<feature type="compositionally biased region" description="Basic and acidic residues" evidence="1">
    <location>
        <begin position="328"/>
        <end position="337"/>
    </location>
</feature>
<name>A0A2P5HEK1_DIAHE</name>
<feature type="compositionally biased region" description="Basic and acidic residues" evidence="1">
    <location>
        <begin position="275"/>
        <end position="286"/>
    </location>
</feature>
<protein>
    <submittedName>
        <fullName evidence="2">Uncharacterized protein</fullName>
    </submittedName>
</protein>
<feature type="compositionally biased region" description="Polar residues" evidence="1">
    <location>
        <begin position="117"/>
        <end position="131"/>
    </location>
</feature>
<dbReference type="AlphaFoldDB" id="A0A2P5HEK1"/>
<feature type="compositionally biased region" description="Basic and acidic residues" evidence="1">
    <location>
        <begin position="189"/>
        <end position="209"/>
    </location>
</feature>
<reference evidence="2" key="1">
    <citation type="submission" date="2017-09" db="EMBL/GenBank/DDBJ databases">
        <title>Polyketide synthases of a Diaporthe helianthi virulent isolate.</title>
        <authorList>
            <person name="Baroncelli R."/>
        </authorList>
    </citation>
    <scope>NUCLEOTIDE SEQUENCE [LARGE SCALE GENOMIC DNA]</scope>
    <source>
        <strain evidence="2">7/96</strain>
    </source>
</reference>
<accession>A0A2P5HEK1</accession>
<feature type="compositionally biased region" description="Low complexity" evidence="1">
    <location>
        <begin position="518"/>
        <end position="562"/>
    </location>
</feature>
<feature type="compositionally biased region" description="Basic and acidic residues" evidence="1">
    <location>
        <begin position="606"/>
        <end position="622"/>
    </location>
</feature>
<feature type="region of interest" description="Disordered" evidence="1">
    <location>
        <begin position="1"/>
        <end position="581"/>
    </location>
</feature>
<feature type="compositionally biased region" description="Basic and acidic residues" evidence="1">
    <location>
        <begin position="39"/>
        <end position="56"/>
    </location>
</feature>
<evidence type="ECO:0000256" key="1">
    <source>
        <dbReference type="SAM" id="MobiDB-lite"/>
    </source>
</evidence>
<gene>
    <name evidence="2" type="ORF">DHEL01_v212923</name>
</gene>
<feature type="compositionally biased region" description="Basic and acidic residues" evidence="1">
    <location>
        <begin position="407"/>
        <end position="426"/>
    </location>
</feature>
<dbReference type="Proteomes" id="UP000094444">
    <property type="component" value="Unassembled WGS sequence"/>
</dbReference>
<feature type="compositionally biased region" description="Basic and acidic residues" evidence="1">
    <location>
        <begin position="146"/>
        <end position="173"/>
    </location>
</feature>
<proteinExistence type="predicted"/>
<keyword evidence="3" id="KW-1185">Reference proteome</keyword>
<evidence type="ECO:0000313" key="3">
    <source>
        <dbReference type="Proteomes" id="UP000094444"/>
    </source>
</evidence>
<dbReference type="OrthoDB" id="2590867at2759"/>
<comment type="caution">
    <text evidence="2">The sequence shown here is derived from an EMBL/GenBank/DDBJ whole genome shotgun (WGS) entry which is preliminary data.</text>
</comment>
<dbReference type="InParanoid" id="A0A2P5HEK1"/>
<feature type="compositionally biased region" description="Basic and acidic residues" evidence="1">
    <location>
        <begin position="385"/>
        <end position="395"/>
    </location>
</feature>
<dbReference type="EMBL" id="MAVT02003455">
    <property type="protein sequence ID" value="POS68683.1"/>
    <property type="molecule type" value="Genomic_DNA"/>
</dbReference>
<organism evidence="2 3">
    <name type="scientific">Diaporthe helianthi</name>
    <dbReference type="NCBI Taxonomy" id="158607"/>
    <lineage>
        <taxon>Eukaryota</taxon>
        <taxon>Fungi</taxon>
        <taxon>Dikarya</taxon>
        <taxon>Ascomycota</taxon>
        <taxon>Pezizomycotina</taxon>
        <taxon>Sordariomycetes</taxon>
        <taxon>Sordariomycetidae</taxon>
        <taxon>Diaporthales</taxon>
        <taxon>Diaporthaceae</taxon>
        <taxon>Diaporthe</taxon>
    </lineage>
</organism>
<feature type="compositionally biased region" description="Low complexity" evidence="1">
    <location>
        <begin position="639"/>
        <end position="662"/>
    </location>
</feature>
<feature type="compositionally biased region" description="Polar residues" evidence="1">
    <location>
        <begin position="504"/>
        <end position="513"/>
    </location>
</feature>
<feature type="compositionally biased region" description="Basic and acidic residues" evidence="1">
    <location>
        <begin position="356"/>
        <end position="365"/>
    </location>
</feature>
<feature type="compositionally biased region" description="Basic and acidic residues" evidence="1">
    <location>
        <begin position="441"/>
        <end position="450"/>
    </location>
</feature>
<feature type="compositionally biased region" description="Polar residues" evidence="1">
    <location>
        <begin position="1"/>
        <end position="10"/>
    </location>
</feature>
<evidence type="ECO:0000313" key="2">
    <source>
        <dbReference type="EMBL" id="POS68683.1"/>
    </source>
</evidence>
<feature type="compositionally biased region" description="Low complexity" evidence="1">
    <location>
        <begin position="133"/>
        <end position="145"/>
    </location>
</feature>
<feature type="compositionally biased region" description="Polar residues" evidence="1">
    <location>
        <begin position="396"/>
        <end position="406"/>
    </location>
</feature>
<sequence length="702" mass="72865">MSNLGQNIKETLTCHHDQDKRDVKTPDVNAPGAYPSDDSATKHDSDHNKLTKEPPEHLLQANKAGEERGVQHHTGHAHHDPEPETKQATSDAGNYPYWGNLPREGGPHVHRSDGPSGDTTMQHNGLSNESTHAAGAIGADNIGANKSKDHETSKSDEATRADPTTESKLDDASKGAGVAGLAGATYLATRDKEDIDKTKNKQTHKDSDAPTHANKSKTVQEIETSTDTQKPVEAATPTKTTSTGDNDSHRKEVQVIAAGAGASGLAGAGYYASQRGDKKDEEKRDTTSSSHATKGSNTQTSSHTTPHHDPTTEAQKATSAAGNYPYWKDGDNEDKPKGTAVSAEAATPTKTTSSGDNDRHRKEMEVIAAGAGASGVAGAGFLASKNREDHEEDKQSSPTLGQATSKANEHHTHTSNQHETKNDTRRATSGALAENSPNQDNQEKEDRNNKELAAAGLGGAALAGTGYLASNGTDEREGELPGSTRETSSGIAAPGSFAERDTTSRPLESTSGGSIHDTGVGAAAGSSNSTSATHQTTTSSQASQPTAQAAAVQAWNNQQQRADSSSPGRDKSAEGESKHSDLKYAAAGTAFGAGAAGLAADYGQGKPHEQSPRTDQAEKVAERALGSDGKAQAPAATDGSRSSTDGKSASSGATSGVTGLAAHPASGSTGNGRRVFHKCEKCGHDNDISRYVDKDAVFHAQQ</sequence>
<feature type="compositionally biased region" description="Polar residues" evidence="1">
    <location>
        <begin position="216"/>
        <end position="229"/>
    </location>
</feature>
<feature type="compositionally biased region" description="Basic and acidic residues" evidence="1">
    <location>
        <begin position="12"/>
        <end position="25"/>
    </location>
</feature>
<feature type="compositionally biased region" description="Basic and acidic residues" evidence="1">
    <location>
        <begin position="568"/>
        <end position="581"/>
    </location>
</feature>
<feature type="compositionally biased region" description="Polar residues" evidence="1">
    <location>
        <begin position="287"/>
        <end position="297"/>
    </location>
</feature>